<keyword evidence="7 12" id="KW-1133">Transmembrane helix</keyword>
<evidence type="ECO:0000256" key="9">
    <source>
        <dbReference type="ARBA" id="ARBA00023136"/>
    </source>
</evidence>
<comment type="caution">
    <text evidence="14">The sequence shown here is derived from an EMBL/GenBank/DDBJ whole genome shotgun (WGS) entry which is preliminary data.</text>
</comment>
<dbReference type="GO" id="GO:0016020">
    <property type="term" value="C:membrane"/>
    <property type="evidence" value="ECO:0007669"/>
    <property type="project" value="UniProtKB-SubCell"/>
</dbReference>
<evidence type="ECO:0000313" key="14">
    <source>
        <dbReference type="EMBL" id="EDY16627.1"/>
    </source>
</evidence>
<feature type="transmembrane region" description="Helical" evidence="12">
    <location>
        <begin position="77"/>
        <end position="99"/>
    </location>
</feature>
<keyword evidence="6" id="KW-0732">Signal</keyword>
<proteinExistence type="inferred from homology"/>
<dbReference type="Pfam" id="PF07884">
    <property type="entry name" value="VKOR"/>
    <property type="match status" value="1"/>
</dbReference>
<keyword evidence="5" id="KW-0874">Quinone</keyword>
<dbReference type="PANTHER" id="PTHR13887:SF14">
    <property type="entry name" value="DISULFIDE BOND FORMATION PROTEIN D"/>
    <property type="match status" value="1"/>
</dbReference>
<protein>
    <submittedName>
        <fullName evidence="14">DSBA oxidoreductase</fullName>
    </submittedName>
</protein>
<dbReference type="GO" id="GO:0048038">
    <property type="term" value="F:quinone binding"/>
    <property type="evidence" value="ECO:0007669"/>
    <property type="project" value="UniProtKB-KW"/>
</dbReference>
<keyword evidence="4 12" id="KW-0812">Transmembrane</keyword>
<dbReference type="InterPro" id="IPR012932">
    <property type="entry name" value="VKOR"/>
</dbReference>
<reference evidence="14 15" key="1">
    <citation type="journal article" date="2011" name="J. Bacteriol.">
        <title>Genome sequence of Chthoniobacter flavus Ellin428, an aerobic heterotrophic soil bacterium.</title>
        <authorList>
            <person name="Kant R."/>
            <person name="van Passel M.W."/>
            <person name="Palva A."/>
            <person name="Lucas S."/>
            <person name="Lapidus A."/>
            <person name="Glavina Del Rio T."/>
            <person name="Dalin E."/>
            <person name="Tice H."/>
            <person name="Bruce D."/>
            <person name="Goodwin L."/>
            <person name="Pitluck S."/>
            <person name="Larimer F.W."/>
            <person name="Land M.L."/>
            <person name="Hauser L."/>
            <person name="Sangwan P."/>
            <person name="de Vos W.M."/>
            <person name="Janssen P.H."/>
            <person name="Smidt H."/>
        </authorList>
    </citation>
    <scope>NUCLEOTIDE SEQUENCE [LARGE SCALE GENOMIC DNA]</scope>
    <source>
        <strain evidence="14 15">Ellin428</strain>
    </source>
</reference>
<evidence type="ECO:0000256" key="12">
    <source>
        <dbReference type="SAM" id="Phobius"/>
    </source>
</evidence>
<dbReference type="Gene3D" id="3.40.30.10">
    <property type="entry name" value="Glutaredoxin"/>
    <property type="match status" value="1"/>
</dbReference>
<comment type="similarity">
    <text evidence="2">Belongs to the thioredoxin family. DsbA subfamily.</text>
</comment>
<dbReference type="CDD" id="cd12916">
    <property type="entry name" value="VKOR_1"/>
    <property type="match status" value="1"/>
</dbReference>
<dbReference type="GO" id="GO:0016491">
    <property type="term" value="F:oxidoreductase activity"/>
    <property type="evidence" value="ECO:0007669"/>
    <property type="project" value="UniProtKB-KW"/>
</dbReference>
<comment type="subcellular location">
    <subcellularLocation>
        <location evidence="1">Membrane</location>
        <topology evidence="1">Multi-pass membrane protein</topology>
    </subcellularLocation>
</comment>
<accession>B4DAG6</accession>
<feature type="transmembrane region" description="Helical" evidence="12">
    <location>
        <begin position="167"/>
        <end position="188"/>
    </location>
</feature>
<keyword evidence="11" id="KW-0676">Redox-active center</keyword>
<feature type="domain" description="Thioredoxin" evidence="13">
    <location>
        <begin position="170"/>
        <end position="370"/>
    </location>
</feature>
<sequence length="379" mass="40738">MGNSDLLRPSTPDSSSAARLEVPPSVRLGSLLAWLGVSLCFLLLQKDAGLHSFFCPPRGGCETVLGSQFATIRGIPLAWFGLAFYGFLLVLWLAVSAIASLRLRLWLMDVLVWVMLAGLTFSLGLMYLQFFKLHAFCPLCTTSAVIVAASVVTAWRARSVVGSGSAGVSSSSAWTLALFAMFPTLIFATGKGMESQGPTGLQLVDLATAHRLGPANAPVQIVVYSDFQCGFCRQLAPVLQHLEDNFPQKVAMLYRHFPLAGHPRAWPAAMASECAAEQGAFWKYHDKLFNEGGDLSDTKLLELASSLGLDPQRFQACLQSDRPREIVAAGLREATDLALPGAPGVFINGRRVEGPLTYEALAKRVDNALKALPAGASQK</sequence>
<name>B4DAG6_9BACT</name>
<dbReference type="InterPro" id="IPR012336">
    <property type="entry name" value="Thioredoxin-like_fold"/>
</dbReference>
<keyword evidence="15" id="KW-1185">Reference proteome</keyword>
<feature type="transmembrane region" description="Helical" evidence="12">
    <location>
        <begin position="135"/>
        <end position="155"/>
    </location>
</feature>
<feature type="transmembrane region" description="Helical" evidence="12">
    <location>
        <begin position="105"/>
        <end position="128"/>
    </location>
</feature>
<keyword evidence="10" id="KW-1015">Disulfide bond</keyword>
<dbReference type="Pfam" id="PF13462">
    <property type="entry name" value="Thioredoxin_4"/>
    <property type="match status" value="1"/>
</dbReference>
<dbReference type="AlphaFoldDB" id="B4DAG6"/>
<evidence type="ECO:0000256" key="2">
    <source>
        <dbReference type="ARBA" id="ARBA00005791"/>
    </source>
</evidence>
<dbReference type="Proteomes" id="UP000005824">
    <property type="component" value="Unassembled WGS sequence"/>
</dbReference>
<evidence type="ECO:0000256" key="4">
    <source>
        <dbReference type="ARBA" id="ARBA00022692"/>
    </source>
</evidence>
<dbReference type="eggNOG" id="COG1651">
    <property type="taxonomic scope" value="Bacteria"/>
</dbReference>
<dbReference type="PANTHER" id="PTHR13887">
    <property type="entry name" value="GLUTATHIONE S-TRANSFERASE KAPPA"/>
    <property type="match status" value="1"/>
</dbReference>
<evidence type="ECO:0000256" key="10">
    <source>
        <dbReference type="ARBA" id="ARBA00023157"/>
    </source>
</evidence>
<evidence type="ECO:0000313" key="15">
    <source>
        <dbReference type="Proteomes" id="UP000005824"/>
    </source>
</evidence>
<dbReference type="EMBL" id="ABVL01000030">
    <property type="protein sequence ID" value="EDY16627.1"/>
    <property type="molecule type" value="Genomic_DNA"/>
</dbReference>
<evidence type="ECO:0000256" key="8">
    <source>
        <dbReference type="ARBA" id="ARBA00023002"/>
    </source>
</evidence>
<dbReference type="InParanoid" id="B4DAG6"/>
<dbReference type="Gene3D" id="1.20.1440.130">
    <property type="entry name" value="VKOR domain"/>
    <property type="match status" value="1"/>
</dbReference>
<dbReference type="SMART" id="SM00756">
    <property type="entry name" value="VKc"/>
    <property type="match status" value="1"/>
</dbReference>
<evidence type="ECO:0000259" key="13">
    <source>
        <dbReference type="PROSITE" id="PS51352"/>
    </source>
</evidence>
<evidence type="ECO:0000256" key="11">
    <source>
        <dbReference type="ARBA" id="ARBA00023284"/>
    </source>
</evidence>
<evidence type="ECO:0000256" key="6">
    <source>
        <dbReference type="ARBA" id="ARBA00022729"/>
    </source>
</evidence>
<dbReference type="STRING" id="497964.CfE428DRAFT_5907"/>
<dbReference type="InterPro" id="IPR038354">
    <property type="entry name" value="VKOR_sf"/>
</dbReference>
<evidence type="ECO:0000256" key="1">
    <source>
        <dbReference type="ARBA" id="ARBA00004141"/>
    </source>
</evidence>
<keyword evidence="8" id="KW-0560">Oxidoreductase</keyword>
<dbReference type="SUPFAM" id="SSF52833">
    <property type="entry name" value="Thioredoxin-like"/>
    <property type="match status" value="1"/>
</dbReference>
<comment type="similarity">
    <text evidence="3">Belongs to the VKOR family.</text>
</comment>
<evidence type="ECO:0000256" key="3">
    <source>
        <dbReference type="ARBA" id="ARBA00006214"/>
    </source>
</evidence>
<dbReference type="InterPro" id="IPR044698">
    <property type="entry name" value="VKOR/LTO1"/>
</dbReference>
<dbReference type="InterPro" id="IPR013766">
    <property type="entry name" value="Thioredoxin_domain"/>
</dbReference>
<organism evidence="14 15">
    <name type="scientific">Chthoniobacter flavus Ellin428</name>
    <dbReference type="NCBI Taxonomy" id="497964"/>
    <lineage>
        <taxon>Bacteria</taxon>
        <taxon>Pseudomonadati</taxon>
        <taxon>Verrucomicrobiota</taxon>
        <taxon>Spartobacteria</taxon>
        <taxon>Chthoniobacterales</taxon>
        <taxon>Chthoniobacteraceae</taxon>
        <taxon>Chthoniobacter</taxon>
    </lineage>
</organism>
<evidence type="ECO:0000256" key="7">
    <source>
        <dbReference type="ARBA" id="ARBA00022989"/>
    </source>
</evidence>
<gene>
    <name evidence="14" type="ORF">CfE428DRAFT_5907</name>
</gene>
<keyword evidence="9 12" id="KW-0472">Membrane</keyword>
<dbReference type="PROSITE" id="PS51352">
    <property type="entry name" value="THIOREDOXIN_2"/>
    <property type="match status" value="1"/>
</dbReference>
<evidence type="ECO:0000256" key="5">
    <source>
        <dbReference type="ARBA" id="ARBA00022719"/>
    </source>
</evidence>
<dbReference type="InterPro" id="IPR036249">
    <property type="entry name" value="Thioredoxin-like_sf"/>
</dbReference>